<reference evidence="2 3" key="1">
    <citation type="journal article" date="2013" name="Curr. Biol.">
        <title>The Genome of the Foraminiferan Reticulomyxa filosa.</title>
        <authorList>
            <person name="Glockner G."/>
            <person name="Hulsmann N."/>
            <person name="Schleicher M."/>
            <person name="Noegel A.A."/>
            <person name="Eichinger L."/>
            <person name="Gallinger C."/>
            <person name="Pawlowski J."/>
            <person name="Sierra R."/>
            <person name="Euteneuer U."/>
            <person name="Pillet L."/>
            <person name="Moustafa A."/>
            <person name="Platzer M."/>
            <person name="Groth M."/>
            <person name="Szafranski K."/>
            <person name="Schliwa M."/>
        </authorList>
    </citation>
    <scope>NUCLEOTIDE SEQUENCE [LARGE SCALE GENOMIC DNA]</scope>
</reference>
<dbReference type="Proteomes" id="UP000023152">
    <property type="component" value="Unassembled WGS sequence"/>
</dbReference>
<protein>
    <submittedName>
        <fullName evidence="2">Viral A-type inclusion protein</fullName>
    </submittedName>
</protein>
<dbReference type="AlphaFoldDB" id="X6LF77"/>
<dbReference type="EMBL" id="ASPP01042256">
    <property type="protein sequence ID" value="ETO00011.1"/>
    <property type="molecule type" value="Genomic_DNA"/>
</dbReference>
<comment type="caution">
    <text evidence="2">The sequence shown here is derived from an EMBL/GenBank/DDBJ whole genome shotgun (WGS) entry which is preliminary data.</text>
</comment>
<feature type="non-terminal residue" evidence="2">
    <location>
        <position position="1"/>
    </location>
</feature>
<sequence>EIAHLKQQLDQYQKDNLQLNSVQVYYKTAYVEIEKLKKDIKSKDNEINKMKQEIQFKQTQIIQQIDENKQEQTQNIIHTSSTLDFQLVSSLKLNNTFTGHTKA</sequence>
<evidence type="ECO:0000313" key="2">
    <source>
        <dbReference type="EMBL" id="ETO00011.1"/>
    </source>
</evidence>
<keyword evidence="1" id="KW-0175">Coiled coil</keyword>
<evidence type="ECO:0000313" key="3">
    <source>
        <dbReference type="Proteomes" id="UP000023152"/>
    </source>
</evidence>
<organism evidence="2 3">
    <name type="scientific">Reticulomyxa filosa</name>
    <dbReference type="NCBI Taxonomy" id="46433"/>
    <lineage>
        <taxon>Eukaryota</taxon>
        <taxon>Sar</taxon>
        <taxon>Rhizaria</taxon>
        <taxon>Retaria</taxon>
        <taxon>Foraminifera</taxon>
        <taxon>Monothalamids</taxon>
        <taxon>Reticulomyxidae</taxon>
        <taxon>Reticulomyxa</taxon>
    </lineage>
</organism>
<proteinExistence type="predicted"/>
<gene>
    <name evidence="2" type="ORF">RFI_37448</name>
</gene>
<name>X6LF77_RETFI</name>
<evidence type="ECO:0000256" key="1">
    <source>
        <dbReference type="SAM" id="Coils"/>
    </source>
</evidence>
<keyword evidence="3" id="KW-1185">Reference proteome</keyword>
<accession>X6LF77</accession>
<feature type="coiled-coil region" evidence="1">
    <location>
        <begin position="2"/>
        <end position="67"/>
    </location>
</feature>
<feature type="non-terminal residue" evidence="2">
    <location>
        <position position="103"/>
    </location>
</feature>